<keyword evidence="12" id="KW-1185">Reference proteome</keyword>
<evidence type="ECO:0000313" key="12">
    <source>
        <dbReference type="Proteomes" id="UP000246145"/>
    </source>
</evidence>
<accession>A0A2U1CHW3</accession>
<comment type="catalytic activity">
    <reaction evidence="7">
        <text>adenosine + H2O + H(+) = inosine + NH4(+)</text>
        <dbReference type="Rhea" id="RHEA:24408"/>
        <dbReference type="ChEBI" id="CHEBI:15377"/>
        <dbReference type="ChEBI" id="CHEBI:15378"/>
        <dbReference type="ChEBI" id="CHEBI:16335"/>
        <dbReference type="ChEBI" id="CHEBI:17596"/>
        <dbReference type="ChEBI" id="CHEBI:28938"/>
        <dbReference type="EC" id="3.5.4.4"/>
    </reaction>
    <physiologicalReaction direction="left-to-right" evidence="7">
        <dbReference type="Rhea" id="RHEA:24409"/>
    </physiologicalReaction>
</comment>
<dbReference type="InterPro" id="IPR011324">
    <property type="entry name" value="Cytotoxic_necrot_fac-like_cat"/>
</dbReference>
<comment type="similarity">
    <text evidence="2 10">Belongs to the purine nucleoside phosphorylase YfiH/LACC1 family.</text>
</comment>
<keyword evidence="4" id="KW-0479">Metal-binding</keyword>
<dbReference type="Proteomes" id="UP000246145">
    <property type="component" value="Unassembled WGS sequence"/>
</dbReference>
<keyword evidence="5" id="KW-0378">Hydrolase</keyword>
<proteinExistence type="inferred from homology"/>
<keyword evidence="6" id="KW-0862">Zinc</keyword>
<evidence type="ECO:0000256" key="8">
    <source>
        <dbReference type="ARBA" id="ARBA00048968"/>
    </source>
</evidence>
<dbReference type="InterPro" id="IPR003730">
    <property type="entry name" value="Cu_polyphenol_OxRdtase"/>
</dbReference>
<dbReference type="InterPro" id="IPR038371">
    <property type="entry name" value="Cu_polyphenol_OxRdtase_sf"/>
</dbReference>
<evidence type="ECO:0000256" key="5">
    <source>
        <dbReference type="ARBA" id="ARBA00022801"/>
    </source>
</evidence>
<protein>
    <recommendedName>
        <fullName evidence="10">Purine nucleoside phosphorylase</fullName>
    </recommendedName>
</protein>
<keyword evidence="3" id="KW-0808">Transferase</keyword>
<sequence length="269" mass="28309">MGIVNWQGMPVATGDEWPGLGYFTTLRLSKPEGAEGRPAAGHAAGASAAPYDTFNLGEHVGDEARAVAVNRERLASMLPDAPLWLKQVHGVDVFDADAGPSGVAPPEADAAITSVRERVLCIMTADCLPVVLCDLRGSVLGVAHAGWRGLAGGVLENTLAAVQARAPADSRWRAWVGPAIGQQAFEVGEDVRSAFVGPDAAAARFFAPGRPGKWQADLAGLAEHRLKRAGVHQVQASGLCTHARADLFYSYRRDGPTGRMATVAWLADK</sequence>
<evidence type="ECO:0000313" key="11">
    <source>
        <dbReference type="EMBL" id="PVY60518.1"/>
    </source>
</evidence>
<dbReference type="GO" id="GO:0005507">
    <property type="term" value="F:copper ion binding"/>
    <property type="evidence" value="ECO:0007669"/>
    <property type="project" value="TreeGrafter"/>
</dbReference>
<dbReference type="Gene3D" id="3.60.140.10">
    <property type="entry name" value="CNF1/YfiH-like putative cysteine hydrolases"/>
    <property type="match status" value="1"/>
</dbReference>
<evidence type="ECO:0000256" key="7">
    <source>
        <dbReference type="ARBA" id="ARBA00047989"/>
    </source>
</evidence>
<evidence type="ECO:0000256" key="3">
    <source>
        <dbReference type="ARBA" id="ARBA00022679"/>
    </source>
</evidence>
<dbReference type="CDD" id="cd16833">
    <property type="entry name" value="YfiH"/>
    <property type="match status" value="1"/>
</dbReference>
<dbReference type="RefSeq" id="WP_017524238.1">
    <property type="nucleotide sequence ID" value="NZ_JACCEX010000003.1"/>
</dbReference>
<name>A0A2U1CHW3_9BURK</name>
<organism evidence="11 12">
    <name type="scientific">Pusillimonas noertemannii</name>
    <dbReference type="NCBI Taxonomy" id="305977"/>
    <lineage>
        <taxon>Bacteria</taxon>
        <taxon>Pseudomonadati</taxon>
        <taxon>Pseudomonadota</taxon>
        <taxon>Betaproteobacteria</taxon>
        <taxon>Burkholderiales</taxon>
        <taxon>Alcaligenaceae</taxon>
        <taxon>Pusillimonas</taxon>
    </lineage>
</organism>
<evidence type="ECO:0000256" key="10">
    <source>
        <dbReference type="RuleBase" id="RU361274"/>
    </source>
</evidence>
<comment type="caution">
    <text evidence="11">The sequence shown here is derived from an EMBL/GenBank/DDBJ whole genome shotgun (WGS) entry which is preliminary data.</text>
</comment>
<dbReference type="GO" id="GO:0016787">
    <property type="term" value="F:hydrolase activity"/>
    <property type="evidence" value="ECO:0007669"/>
    <property type="project" value="UniProtKB-KW"/>
</dbReference>
<evidence type="ECO:0000256" key="2">
    <source>
        <dbReference type="ARBA" id="ARBA00007353"/>
    </source>
</evidence>
<dbReference type="STRING" id="1231391.GCA_000308195_01879"/>
<dbReference type="GO" id="GO:0017061">
    <property type="term" value="F:S-methyl-5-thioadenosine phosphorylase activity"/>
    <property type="evidence" value="ECO:0007669"/>
    <property type="project" value="UniProtKB-EC"/>
</dbReference>
<evidence type="ECO:0000256" key="9">
    <source>
        <dbReference type="ARBA" id="ARBA00049893"/>
    </source>
</evidence>
<gene>
    <name evidence="11" type="ORF">C7440_3554</name>
</gene>
<evidence type="ECO:0000256" key="4">
    <source>
        <dbReference type="ARBA" id="ARBA00022723"/>
    </source>
</evidence>
<evidence type="ECO:0000256" key="1">
    <source>
        <dbReference type="ARBA" id="ARBA00000553"/>
    </source>
</evidence>
<reference evidence="11 12" key="1">
    <citation type="submission" date="2018-04" db="EMBL/GenBank/DDBJ databases">
        <title>Genomic Encyclopedia of Type Strains, Phase IV (KMG-IV): sequencing the most valuable type-strain genomes for metagenomic binning, comparative biology and taxonomic classification.</title>
        <authorList>
            <person name="Goeker M."/>
        </authorList>
    </citation>
    <scope>NUCLEOTIDE SEQUENCE [LARGE SCALE GENOMIC DNA]</scope>
    <source>
        <strain evidence="11 12">DSM 10065</strain>
    </source>
</reference>
<dbReference type="AlphaFoldDB" id="A0A2U1CHW3"/>
<dbReference type="OrthoDB" id="4279at2"/>
<comment type="catalytic activity">
    <reaction evidence="8">
        <text>adenosine + phosphate = alpha-D-ribose 1-phosphate + adenine</text>
        <dbReference type="Rhea" id="RHEA:27642"/>
        <dbReference type="ChEBI" id="CHEBI:16335"/>
        <dbReference type="ChEBI" id="CHEBI:16708"/>
        <dbReference type="ChEBI" id="CHEBI:43474"/>
        <dbReference type="ChEBI" id="CHEBI:57720"/>
        <dbReference type="EC" id="2.4.2.1"/>
    </reaction>
    <physiologicalReaction direction="left-to-right" evidence="8">
        <dbReference type="Rhea" id="RHEA:27643"/>
    </physiologicalReaction>
</comment>
<comment type="catalytic activity">
    <reaction evidence="1">
        <text>inosine + phosphate = alpha-D-ribose 1-phosphate + hypoxanthine</text>
        <dbReference type="Rhea" id="RHEA:27646"/>
        <dbReference type="ChEBI" id="CHEBI:17368"/>
        <dbReference type="ChEBI" id="CHEBI:17596"/>
        <dbReference type="ChEBI" id="CHEBI:43474"/>
        <dbReference type="ChEBI" id="CHEBI:57720"/>
        <dbReference type="EC" id="2.4.2.1"/>
    </reaction>
    <physiologicalReaction direction="left-to-right" evidence="1">
        <dbReference type="Rhea" id="RHEA:27647"/>
    </physiologicalReaction>
</comment>
<dbReference type="PANTHER" id="PTHR30616">
    <property type="entry name" value="UNCHARACTERIZED PROTEIN YFIH"/>
    <property type="match status" value="1"/>
</dbReference>
<dbReference type="SUPFAM" id="SSF64438">
    <property type="entry name" value="CNF1/YfiH-like putative cysteine hydrolases"/>
    <property type="match status" value="1"/>
</dbReference>
<dbReference type="PANTHER" id="PTHR30616:SF2">
    <property type="entry name" value="PURINE NUCLEOSIDE PHOSPHORYLASE LACC1"/>
    <property type="match status" value="1"/>
</dbReference>
<comment type="catalytic activity">
    <reaction evidence="9">
        <text>S-methyl-5'-thioadenosine + phosphate = 5-(methylsulfanyl)-alpha-D-ribose 1-phosphate + adenine</text>
        <dbReference type="Rhea" id="RHEA:11852"/>
        <dbReference type="ChEBI" id="CHEBI:16708"/>
        <dbReference type="ChEBI" id="CHEBI:17509"/>
        <dbReference type="ChEBI" id="CHEBI:43474"/>
        <dbReference type="ChEBI" id="CHEBI:58533"/>
        <dbReference type="EC" id="2.4.2.28"/>
    </reaction>
    <physiologicalReaction direction="left-to-right" evidence="9">
        <dbReference type="Rhea" id="RHEA:11853"/>
    </physiologicalReaction>
</comment>
<dbReference type="NCBIfam" id="TIGR00726">
    <property type="entry name" value="peptidoglycan editing factor PgeF"/>
    <property type="match status" value="1"/>
</dbReference>
<dbReference type="Pfam" id="PF02578">
    <property type="entry name" value="Cu-oxidase_4"/>
    <property type="match status" value="1"/>
</dbReference>
<dbReference type="EMBL" id="QEKO01000008">
    <property type="protein sequence ID" value="PVY60518.1"/>
    <property type="molecule type" value="Genomic_DNA"/>
</dbReference>
<evidence type="ECO:0000256" key="6">
    <source>
        <dbReference type="ARBA" id="ARBA00022833"/>
    </source>
</evidence>